<evidence type="ECO:0000256" key="8">
    <source>
        <dbReference type="ARBA" id="ARBA00023098"/>
    </source>
</evidence>
<keyword evidence="11" id="KW-1208">Phospholipid metabolism</keyword>
<feature type="compositionally biased region" description="Acidic residues" evidence="13">
    <location>
        <begin position="97"/>
        <end position="106"/>
    </location>
</feature>
<evidence type="ECO:0000256" key="3">
    <source>
        <dbReference type="ARBA" id="ARBA00019082"/>
    </source>
</evidence>
<feature type="transmembrane region" description="Helical" evidence="14">
    <location>
        <begin position="228"/>
        <end position="248"/>
    </location>
</feature>
<comment type="subcellular location">
    <subcellularLocation>
        <location evidence="1">Membrane</location>
        <topology evidence="1">Multi-pass membrane protein</topology>
    </subcellularLocation>
</comment>
<feature type="transmembrane region" description="Helical" evidence="14">
    <location>
        <begin position="260"/>
        <end position="280"/>
    </location>
</feature>
<dbReference type="PANTHER" id="PTHR31201:SF1">
    <property type="entry name" value="GLYCEROPHOSPHOCHOLINE ACYLTRANSFERASE 1"/>
    <property type="match status" value="1"/>
</dbReference>
<feature type="transmembrane region" description="Helical" evidence="14">
    <location>
        <begin position="205"/>
        <end position="222"/>
    </location>
</feature>
<evidence type="ECO:0000256" key="11">
    <source>
        <dbReference type="ARBA" id="ARBA00023264"/>
    </source>
</evidence>
<keyword evidence="16" id="KW-1185">Reference proteome</keyword>
<evidence type="ECO:0000256" key="4">
    <source>
        <dbReference type="ARBA" id="ARBA00022516"/>
    </source>
</evidence>
<evidence type="ECO:0000256" key="12">
    <source>
        <dbReference type="ARBA" id="ARBA00023315"/>
    </source>
</evidence>
<dbReference type="EMBL" id="JAODAN010000004">
    <property type="protein sequence ID" value="KAK1925072.1"/>
    <property type="molecule type" value="Genomic_DNA"/>
</dbReference>
<feature type="transmembrane region" description="Helical" evidence="14">
    <location>
        <begin position="395"/>
        <end position="415"/>
    </location>
</feature>
<dbReference type="Proteomes" id="UP001182556">
    <property type="component" value="Unassembled WGS sequence"/>
</dbReference>
<gene>
    <name evidence="15" type="ORF">DB88DRAFT_487819</name>
</gene>
<keyword evidence="5" id="KW-0808">Transferase</keyword>
<evidence type="ECO:0000256" key="5">
    <source>
        <dbReference type="ARBA" id="ARBA00022679"/>
    </source>
</evidence>
<feature type="transmembrane region" description="Helical" evidence="14">
    <location>
        <begin position="296"/>
        <end position="313"/>
    </location>
</feature>
<evidence type="ECO:0000256" key="7">
    <source>
        <dbReference type="ARBA" id="ARBA00022989"/>
    </source>
</evidence>
<evidence type="ECO:0000256" key="1">
    <source>
        <dbReference type="ARBA" id="ARBA00004141"/>
    </source>
</evidence>
<keyword evidence="4" id="KW-0444">Lipid biosynthesis</keyword>
<sequence length="498" mass="56446">MSSPPAAQLDPSASLDPQPSPRPGLPRSNSSFTNFMSLRGLDRYGDEWGSDALTLLDSRLDLINRRLKAQSARLKSRAVDLIPKGLRTPAGGGILLVEDEDEDEDGNELRRRKPGDKYRKEVEKEVERFKVKLAAKVTHLATSWQSAQIVRTRDKVSFLFGVMSLTFTCLLYGLAPEWLPFAYTAQSAFYLPLRVWTYKRKAWHYFFLCYFVNILDLLWIWVFPFSTSLFICAYLLTLGPLASAIITWRNSLVFHSLDKVTSLFIHMYPPLTLTVILHIYPDRESRYPGLAGVGDWSWWSMILLAGVPCTRLCRTQYRQLTFQFISIDRKAMIESGQRENSFHYMLNDKRGPIGKALQGIRPSRRELWFIFGQLIYSIVFMVPPAVLLIHSSRASSIFLIVIFTVSAWNGATFYVEVFGRKFERELERLRKEMELASATASSTSGRTPSQPGTPYAGTESGELKARVPNLDASPLVLPESETAAKNADMPDLDLDKTA</sequence>
<comment type="similarity">
    <text evidence="2">Belongs to the GPC1 family.</text>
</comment>
<proteinExistence type="inferred from homology"/>
<feature type="region of interest" description="Disordered" evidence="13">
    <location>
        <begin position="97"/>
        <end position="117"/>
    </location>
</feature>
<keyword evidence="10" id="KW-0594">Phospholipid biosynthesis</keyword>
<feature type="region of interest" description="Disordered" evidence="13">
    <location>
        <begin position="475"/>
        <end position="498"/>
    </location>
</feature>
<evidence type="ECO:0000256" key="13">
    <source>
        <dbReference type="SAM" id="MobiDB-lite"/>
    </source>
</evidence>
<keyword evidence="7 14" id="KW-1133">Transmembrane helix</keyword>
<dbReference type="GO" id="GO:0016746">
    <property type="term" value="F:acyltransferase activity"/>
    <property type="evidence" value="ECO:0007669"/>
    <property type="project" value="UniProtKB-KW"/>
</dbReference>
<feature type="transmembrane region" description="Helical" evidence="14">
    <location>
        <begin position="367"/>
        <end position="389"/>
    </location>
</feature>
<feature type="transmembrane region" description="Helical" evidence="14">
    <location>
        <begin position="156"/>
        <end position="175"/>
    </location>
</feature>
<keyword evidence="12" id="KW-0012">Acyltransferase</keyword>
<organism evidence="15 16">
    <name type="scientific">Papiliotrema laurentii</name>
    <name type="common">Cryptococcus laurentii</name>
    <dbReference type="NCBI Taxonomy" id="5418"/>
    <lineage>
        <taxon>Eukaryota</taxon>
        <taxon>Fungi</taxon>
        <taxon>Dikarya</taxon>
        <taxon>Basidiomycota</taxon>
        <taxon>Agaricomycotina</taxon>
        <taxon>Tremellomycetes</taxon>
        <taxon>Tremellales</taxon>
        <taxon>Rhynchogastremaceae</taxon>
        <taxon>Papiliotrema</taxon>
    </lineage>
</organism>
<feature type="region of interest" description="Disordered" evidence="13">
    <location>
        <begin position="1"/>
        <end position="32"/>
    </location>
</feature>
<evidence type="ECO:0000256" key="2">
    <source>
        <dbReference type="ARBA" id="ARBA00006675"/>
    </source>
</evidence>
<dbReference type="GO" id="GO:0006656">
    <property type="term" value="P:phosphatidylcholine biosynthetic process"/>
    <property type="evidence" value="ECO:0007669"/>
    <property type="project" value="TreeGrafter"/>
</dbReference>
<feature type="region of interest" description="Disordered" evidence="13">
    <location>
        <begin position="437"/>
        <end position="463"/>
    </location>
</feature>
<keyword evidence="6 14" id="KW-0812">Transmembrane</keyword>
<keyword evidence="8" id="KW-0443">Lipid metabolism</keyword>
<evidence type="ECO:0000256" key="10">
    <source>
        <dbReference type="ARBA" id="ARBA00023209"/>
    </source>
</evidence>
<evidence type="ECO:0000256" key="6">
    <source>
        <dbReference type="ARBA" id="ARBA00022692"/>
    </source>
</evidence>
<evidence type="ECO:0000313" key="16">
    <source>
        <dbReference type="Proteomes" id="UP001182556"/>
    </source>
</evidence>
<keyword evidence="9 14" id="KW-0472">Membrane</keyword>
<name>A0AAD9L724_PAPLA</name>
<accession>A0AAD9L724</accession>
<dbReference type="PANTHER" id="PTHR31201">
    <property type="entry name" value="OS01G0585100 PROTEIN"/>
    <property type="match status" value="1"/>
</dbReference>
<dbReference type="GO" id="GO:0016020">
    <property type="term" value="C:membrane"/>
    <property type="evidence" value="ECO:0007669"/>
    <property type="project" value="UniProtKB-SubCell"/>
</dbReference>
<dbReference type="Pfam" id="PF10998">
    <property type="entry name" value="DUF2838"/>
    <property type="match status" value="1"/>
</dbReference>
<evidence type="ECO:0000256" key="14">
    <source>
        <dbReference type="SAM" id="Phobius"/>
    </source>
</evidence>
<evidence type="ECO:0000313" key="15">
    <source>
        <dbReference type="EMBL" id="KAK1925072.1"/>
    </source>
</evidence>
<protein>
    <recommendedName>
        <fullName evidence="3">Glycerophosphocholine acyltransferase 1</fullName>
    </recommendedName>
</protein>
<dbReference type="AlphaFoldDB" id="A0AAD9L724"/>
<evidence type="ECO:0000256" key="9">
    <source>
        <dbReference type="ARBA" id="ARBA00023136"/>
    </source>
</evidence>
<dbReference type="InterPro" id="IPR021261">
    <property type="entry name" value="GPCAT"/>
</dbReference>
<comment type="caution">
    <text evidence="15">The sequence shown here is derived from an EMBL/GenBank/DDBJ whole genome shotgun (WGS) entry which is preliminary data.</text>
</comment>
<reference evidence="15" key="1">
    <citation type="submission" date="2023-02" db="EMBL/GenBank/DDBJ databases">
        <title>Identification and recombinant expression of a fungal hydrolase from Papiliotrema laurentii that hydrolyzes apple cutin and clears colloidal polyester polyurethane.</title>
        <authorList>
            <consortium name="DOE Joint Genome Institute"/>
            <person name="Roman V.A."/>
            <person name="Bojanowski C."/>
            <person name="Crable B.R."/>
            <person name="Wagner D.N."/>
            <person name="Hung C.S."/>
            <person name="Nadeau L.J."/>
            <person name="Schratz L."/>
            <person name="Haridas S."/>
            <person name="Pangilinan J."/>
            <person name="Lipzen A."/>
            <person name="Na H."/>
            <person name="Yan M."/>
            <person name="Ng V."/>
            <person name="Grigoriev I.V."/>
            <person name="Spatafora J.W."/>
            <person name="Barlow D."/>
            <person name="Biffinger J."/>
            <person name="Kelley-Loughnane N."/>
            <person name="Varaljay V.A."/>
            <person name="Crookes-Goodson W.J."/>
        </authorList>
    </citation>
    <scope>NUCLEOTIDE SEQUENCE</scope>
    <source>
        <strain evidence="15">5307AH</strain>
    </source>
</reference>